<dbReference type="InterPro" id="IPR028896">
    <property type="entry name" value="GcvT/YgfZ/DmdA"/>
</dbReference>
<dbReference type="AlphaFoldDB" id="A0A3P6S8I4"/>
<evidence type="ECO:0000256" key="2">
    <source>
        <dbReference type="ARBA" id="ARBA00015825"/>
    </source>
</evidence>
<dbReference type="GO" id="GO:0005739">
    <property type="term" value="C:mitochondrion"/>
    <property type="evidence" value="ECO:0007669"/>
    <property type="project" value="TreeGrafter"/>
</dbReference>
<keyword evidence="5" id="KW-1185">Reference proteome</keyword>
<dbReference type="SUPFAM" id="SSF103025">
    <property type="entry name" value="Folate-binding domain"/>
    <property type="match status" value="1"/>
</dbReference>
<accession>A0A3P6S8I4</accession>
<dbReference type="Gene3D" id="3.30.70.1400">
    <property type="entry name" value="Aminomethyltransferase beta-barrel domains"/>
    <property type="match status" value="1"/>
</dbReference>
<dbReference type="Proteomes" id="UP000271889">
    <property type="component" value="Unassembled WGS sequence"/>
</dbReference>
<dbReference type="PANTHER" id="PTHR43757:SF16">
    <property type="entry name" value="AMINOMETHYLTRANSFERASE, MITOCHONDRIAL"/>
    <property type="match status" value="1"/>
</dbReference>
<dbReference type="Pfam" id="PF01571">
    <property type="entry name" value="GCV_T"/>
    <property type="match status" value="1"/>
</dbReference>
<dbReference type="PANTHER" id="PTHR43757">
    <property type="entry name" value="AMINOMETHYLTRANSFERASE"/>
    <property type="match status" value="1"/>
</dbReference>
<dbReference type="Gene3D" id="3.30.1360.120">
    <property type="entry name" value="Probable tRNA modification gtpase trme, domain 1"/>
    <property type="match status" value="1"/>
</dbReference>
<feature type="domain" description="GCVT N-terminal" evidence="3">
    <location>
        <begin position="62"/>
        <end position="189"/>
    </location>
</feature>
<dbReference type="InterPro" id="IPR027266">
    <property type="entry name" value="TrmE/GcvT-like"/>
</dbReference>
<dbReference type="Gene3D" id="4.10.1250.10">
    <property type="entry name" value="Aminomethyltransferase fragment"/>
    <property type="match status" value="1"/>
</dbReference>
<evidence type="ECO:0000256" key="1">
    <source>
        <dbReference type="ARBA" id="ARBA00011690"/>
    </source>
</evidence>
<name>A0A3P6S8I4_CYLGO</name>
<organism evidence="4 5">
    <name type="scientific">Cylicostephanus goldi</name>
    <name type="common">Nematode worm</name>
    <dbReference type="NCBI Taxonomy" id="71465"/>
    <lineage>
        <taxon>Eukaryota</taxon>
        <taxon>Metazoa</taxon>
        <taxon>Ecdysozoa</taxon>
        <taxon>Nematoda</taxon>
        <taxon>Chromadorea</taxon>
        <taxon>Rhabditida</taxon>
        <taxon>Rhabditina</taxon>
        <taxon>Rhabditomorpha</taxon>
        <taxon>Strongyloidea</taxon>
        <taxon>Strongylidae</taxon>
        <taxon>Cylicostephanus</taxon>
    </lineage>
</organism>
<protein>
    <recommendedName>
        <fullName evidence="2">Aminomethyltransferase, mitochondrial</fullName>
    </recommendedName>
</protein>
<dbReference type="OrthoDB" id="10263536at2759"/>
<evidence type="ECO:0000313" key="4">
    <source>
        <dbReference type="EMBL" id="VDK68437.1"/>
    </source>
</evidence>
<evidence type="ECO:0000313" key="5">
    <source>
        <dbReference type="Proteomes" id="UP000271889"/>
    </source>
</evidence>
<evidence type="ECO:0000259" key="3">
    <source>
        <dbReference type="Pfam" id="PF01571"/>
    </source>
</evidence>
<gene>
    <name evidence="4" type="ORF">CGOC_LOCUS6410</name>
</gene>
<dbReference type="EMBL" id="UYRV01020906">
    <property type="protein sequence ID" value="VDK68437.1"/>
    <property type="molecule type" value="Genomic_DNA"/>
</dbReference>
<dbReference type="InterPro" id="IPR006222">
    <property type="entry name" value="GCVT_N"/>
</dbReference>
<comment type="subunit">
    <text evidence="1">The glycine cleavage system is composed of four proteins: P, T, L and H.</text>
</comment>
<reference evidence="4 5" key="1">
    <citation type="submission" date="2018-11" db="EMBL/GenBank/DDBJ databases">
        <authorList>
            <consortium name="Pathogen Informatics"/>
        </authorList>
    </citation>
    <scope>NUCLEOTIDE SEQUENCE [LARGE SCALE GENOMIC DNA]</scope>
</reference>
<proteinExistence type="predicted"/>
<sequence length="190" mass="20627">MVTNAGCIDKDLPYLQENAKKWRSEGKDVQVKVLEDRGLVAVQGVYPIGIDHSNIFFYFYNSGPEMSKVLQPETDVDLSKLTFMTTAIGKVFGIPNCRVTRCGYTGEDGVEISVPAKDAVTLTERLLQSKVASDVNLYSLRSEVLQNGVVKLAGLGARDALRMEAGLCLYGNDIDENTTPAEAGLAFVVG</sequence>